<evidence type="ECO:0000256" key="10">
    <source>
        <dbReference type="ARBA" id="ARBA00022723"/>
    </source>
</evidence>
<dbReference type="GO" id="GO:0016757">
    <property type="term" value="F:glycosyltransferase activity"/>
    <property type="evidence" value="ECO:0007669"/>
    <property type="project" value="UniProtKB-KW"/>
</dbReference>
<comment type="catalytic activity">
    <reaction evidence="18">
        <text>a di-trans,poly-cis-dolichyl phosphate + UDP-N-acetyl-alpha-D-glucosamine = an N-acetyl-alpha-D-glucosaminyl-diphospho-di-trans,poly-cis-dolichol + UMP</text>
        <dbReference type="Rhea" id="RHEA:13289"/>
        <dbReference type="Rhea" id="RHEA-COMP:19498"/>
        <dbReference type="Rhea" id="RHEA-COMP:19507"/>
        <dbReference type="ChEBI" id="CHEBI:57683"/>
        <dbReference type="ChEBI" id="CHEBI:57705"/>
        <dbReference type="ChEBI" id="CHEBI:57865"/>
        <dbReference type="ChEBI" id="CHEBI:58427"/>
        <dbReference type="EC" id="2.7.8.15"/>
    </reaction>
    <physiologicalReaction direction="left-to-right" evidence="18">
        <dbReference type="Rhea" id="RHEA:13290"/>
    </physiologicalReaction>
</comment>
<evidence type="ECO:0000256" key="8">
    <source>
        <dbReference type="ARBA" id="ARBA00022679"/>
    </source>
</evidence>
<dbReference type="GO" id="GO:0003975">
    <property type="term" value="F:UDP-N-acetylglucosamine-dolichyl-phosphate N-acetylglucosaminephosphotransferase activity"/>
    <property type="evidence" value="ECO:0007669"/>
    <property type="project" value="UniProtKB-EC"/>
</dbReference>
<comment type="pathway">
    <text evidence="3">Protein modification; protein glycosylation.</text>
</comment>
<evidence type="ECO:0000256" key="15">
    <source>
        <dbReference type="ARBA" id="ARBA00029567"/>
    </source>
</evidence>
<sequence>MPSLALTAVALPIALTLLLLPPLVQYHASLPAHLSATHPGLRDTLLSFFRPSSLHHSSISIWTRLDHAAHPLVSRFVSIALTPTQRQSILDFDRCFPDLLASCGLAVLGLWATSLAIQGTKDVFKQRGFKGKDLLKSRQLEELPETMGLPAASVYMALLFLFIPFRYFTSPTSQAGHSAAAAGFGLDPGPLKDPIGWEGRMDGKRDFPHHELASYLSALLTFLCAIVLGFLDDVFDIRWRYKLPIPIIASIPLLMIYYAGGGGTTVVMPSWPESLRAWLGTSIIDLGPLYYVYMSLLSTFCTNSINILAGINGVEVGQALVICISLCINSLLYLDPRAGLPGSFASEELLRRHLFSLYFLLPLSGVCLGLLAWNRYPARVFVGDTFCYFAGMVFSAVGILGHFSKTLLLFFAPQIFNFLLSCPQLFGLVPNPRHRVPRFDASTNSLYPSITEFSDGTTLPLRTEGKGVVVVASQPKKVASGSTVVILRLLEAARLVQLEWHHPPSSSSSSSSSSPRGRGKRRLKSTTNLTLLNAILVFRGVRHRPSSSTTTIAPVHVGVGVDTGKINDDGARPYTGPSISELGLWYHVMAVQALGSLLAFAVRYRVAALVFPTS</sequence>
<keyword evidence="14 20" id="KW-0472">Membrane</keyword>
<proteinExistence type="inferred from homology"/>
<feature type="transmembrane region" description="Helical" evidence="20">
    <location>
        <begin position="212"/>
        <end position="231"/>
    </location>
</feature>
<feature type="transmembrane region" description="Helical" evidence="20">
    <location>
        <begin position="584"/>
        <end position="602"/>
    </location>
</feature>
<reference evidence="22 23" key="1">
    <citation type="submission" date="2018-03" db="EMBL/GenBank/DDBJ databases">
        <authorList>
            <person name="Guldener U."/>
        </authorList>
    </citation>
    <scope>NUCLEOTIDE SEQUENCE [LARGE SCALE GENOMIC DNA]</scope>
    <source>
        <strain evidence="22 23">DAOM196992</strain>
    </source>
</reference>
<dbReference type="GO" id="GO:0005789">
    <property type="term" value="C:endoplasmic reticulum membrane"/>
    <property type="evidence" value="ECO:0007669"/>
    <property type="project" value="UniProtKB-SubCell"/>
</dbReference>
<feature type="signal peptide" evidence="21">
    <location>
        <begin position="1"/>
        <end position="26"/>
    </location>
</feature>
<evidence type="ECO:0000256" key="19">
    <source>
        <dbReference type="SAM" id="MobiDB-lite"/>
    </source>
</evidence>
<evidence type="ECO:0000256" key="14">
    <source>
        <dbReference type="ARBA" id="ARBA00023136"/>
    </source>
</evidence>
<keyword evidence="10" id="KW-0479">Metal-binding</keyword>
<evidence type="ECO:0000256" key="18">
    <source>
        <dbReference type="ARBA" id="ARBA00045078"/>
    </source>
</evidence>
<evidence type="ECO:0000256" key="3">
    <source>
        <dbReference type="ARBA" id="ARBA00004922"/>
    </source>
</evidence>
<feature type="transmembrane region" description="Helical" evidence="20">
    <location>
        <begin position="316"/>
        <end position="334"/>
    </location>
</feature>
<evidence type="ECO:0000256" key="13">
    <source>
        <dbReference type="ARBA" id="ARBA00022989"/>
    </source>
</evidence>
<gene>
    <name evidence="22" type="ORF">PSFLO_01385</name>
</gene>
<keyword evidence="21" id="KW-0732">Signal</keyword>
<evidence type="ECO:0000256" key="16">
    <source>
        <dbReference type="ARBA" id="ARBA00033238"/>
    </source>
</evidence>
<evidence type="ECO:0000256" key="1">
    <source>
        <dbReference type="ARBA" id="ARBA00001946"/>
    </source>
</evidence>
<feature type="transmembrane region" description="Helical" evidence="20">
    <location>
        <begin position="409"/>
        <end position="429"/>
    </location>
</feature>
<dbReference type="PANTHER" id="PTHR10571:SF0">
    <property type="entry name" value="UDP-N-ACETYLGLUCOSAMINE--DOLICHYL-PHOSPHATE N-ACETYLGLUCOSAMINEPHOSPHOTRANSFERASE"/>
    <property type="match status" value="1"/>
</dbReference>
<dbReference type="GO" id="GO:0006488">
    <property type="term" value="P:dolichol-linked oligosaccharide biosynthetic process"/>
    <property type="evidence" value="ECO:0007669"/>
    <property type="project" value="InterPro"/>
</dbReference>
<accession>A0A5C3EU89</accession>
<feature type="transmembrane region" description="Helical" evidence="20">
    <location>
        <begin position="385"/>
        <end position="403"/>
    </location>
</feature>
<name>A0A5C3EU89_9BASI</name>
<evidence type="ECO:0000256" key="9">
    <source>
        <dbReference type="ARBA" id="ARBA00022692"/>
    </source>
</evidence>
<organism evidence="22 23">
    <name type="scientific">Pseudozyma flocculosa</name>
    <dbReference type="NCBI Taxonomy" id="84751"/>
    <lineage>
        <taxon>Eukaryota</taxon>
        <taxon>Fungi</taxon>
        <taxon>Dikarya</taxon>
        <taxon>Basidiomycota</taxon>
        <taxon>Ustilaginomycotina</taxon>
        <taxon>Ustilaginomycetes</taxon>
        <taxon>Ustilaginales</taxon>
        <taxon>Ustilaginaceae</taxon>
        <taxon>Pseudozyma</taxon>
    </lineage>
</organism>
<comment type="cofactor">
    <cofactor evidence="1">
        <name>Mg(2+)</name>
        <dbReference type="ChEBI" id="CHEBI:18420"/>
    </cofactor>
</comment>
<evidence type="ECO:0000256" key="5">
    <source>
        <dbReference type="ARBA" id="ARBA00013225"/>
    </source>
</evidence>
<dbReference type="AlphaFoldDB" id="A0A5C3EU89"/>
<comment type="similarity">
    <text evidence="4">Belongs to the glycosyltransferase 4 family.</text>
</comment>
<evidence type="ECO:0000313" key="23">
    <source>
        <dbReference type="Proteomes" id="UP000323386"/>
    </source>
</evidence>
<evidence type="ECO:0000256" key="11">
    <source>
        <dbReference type="ARBA" id="ARBA00022824"/>
    </source>
</evidence>
<keyword evidence="9 20" id="KW-0812">Transmembrane</keyword>
<evidence type="ECO:0000313" key="22">
    <source>
        <dbReference type="EMBL" id="SPO35914.1"/>
    </source>
</evidence>
<keyword evidence="12" id="KW-0460">Magnesium</keyword>
<dbReference type="PANTHER" id="PTHR10571">
    <property type="entry name" value="UDP-N-ACETYLGLUCOSAMINE--DOLICHYL-PHOSPHATE N-ACETYLGLUCOSAMINEPHOSPHOTRANSFERASE"/>
    <property type="match status" value="1"/>
</dbReference>
<dbReference type="Pfam" id="PF00953">
    <property type="entry name" value="Glycos_transf_4"/>
    <property type="match status" value="1"/>
</dbReference>
<keyword evidence="23" id="KW-1185">Reference proteome</keyword>
<evidence type="ECO:0000256" key="2">
    <source>
        <dbReference type="ARBA" id="ARBA00004477"/>
    </source>
</evidence>
<dbReference type="UniPathway" id="UPA00378"/>
<feature type="transmembrane region" description="Helical" evidence="20">
    <location>
        <begin position="147"/>
        <end position="168"/>
    </location>
</feature>
<keyword evidence="7" id="KW-0328">Glycosyltransferase</keyword>
<feature type="compositionally biased region" description="Low complexity" evidence="19">
    <location>
        <begin position="503"/>
        <end position="515"/>
    </location>
</feature>
<dbReference type="EC" id="2.7.8.15" evidence="5"/>
<keyword evidence="13 20" id="KW-1133">Transmembrane helix</keyword>
<evidence type="ECO:0000256" key="7">
    <source>
        <dbReference type="ARBA" id="ARBA00022676"/>
    </source>
</evidence>
<protein>
    <recommendedName>
        <fullName evidence="6">UDP-N-acetylglucosamine--dolichyl-phosphate N-acetylglucosaminephosphotransferase</fullName>
        <ecNumber evidence="5">2.7.8.15</ecNumber>
    </recommendedName>
    <alternativeName>
        <fullName evidence="15">GlcNAc-1-P transferase</fullName>
    </alternativeName>
    <alternativeName>
        <fullName evidence="16">N-acetylglucosamine-1-phosphate transferase</fullName>
    </alternativeName>
</protein>
<evidence type="ECO:0000256" key="6">
    <source>
        <dbReference type="ARBA" id="ARBA00017659"/>
    </source>
</evidence>
<dbReference type="InterPro" id="IPR033895">
    <property type="entry name" value="GPT"/>
</dbReference>
<dbReference type="InterPro" id="IPR000715">
    <property type="entry name" value="Glycosyl_transferase_4"/>
</dbReference>
<dbReference type="OrthoDB" id="10262326at2759"/>
<evidence type="ECO:0000256" key="4">
    <source>
        <dbReference type="ARBA" id="ARBA00009317"/>
    </source>
</evidence>
<dbReference type="Proteomes" id="UP000323386">
    <property type="component" value="Unassembled WGS sequence"/>
</dbReference>
<feature type="region of interest" description="Disordered" evidence="19">
    <location>
        <begin position="501"/>
        <end position="523"/>
    </location>
</feature>
<feature type="transmembrane region" description="Helical" evidence="20">
    <location>
        <begin position="354"/>
        <end position="373"/>
    </location>
</feature>
<comment type="function">
    <text evidence="17">UDP-N-acetylglucosamine--dolichyl-phosphate N-acetylglucosaminephosphotransferase that operates in the biosynthetic pathway of dolichol-linked oligosaccharides, the glycan precursors employed in protein asparagine (N)-glycosylation. The assembly of dolichol-linked oligosaccharides begins on the cytosolic side of the endoplasmic reticulum membrane and finishes in its lumen. The sequential addition of sugars to dolichol pyrophosphate produces dolichol-linked oligosaccharides containing fourteen sugars, including two GlcNAcs, nine mannoses and three glucoses. Once assembled, the oligosaccharide is transferred from the lipid to nascent proteins by oligosaccharyltransferases. Catalyzes the initial step of dolichol-linked oligosaccharide biosynthesis, transfering GlcNAc-1-P from cytosolic UDP-GlcNAc onto the carrier lipid dolichyl phosphate (P-dolichol), yielding GlcNAc-P-P-dolichol embedded in the cytoplasmic leaflet of the endoplasmic reticulum membrane.</text>
</comment>
<keyword evidence="11" id="KW-0256">Endoplasmic reticulum</keyword>
<feature type="transmembrane region" description="Helical" evidence="20">
    <location>
        <begin position="288"/>
        <end position="309"/>
    </location>
</feature>
<evidence type="ECO:0000256" key="21">
    <source>
        <dbReference type="SAM" id="SignalP"/>
    </source>
</evidence>
<comment type="subcellular location">
    <subcellularLocation>
        <location evidence="2">Endoplasmic reticulum membrane</location>
        <topology evidence="2">Multi-pass membrane protein</topology>
    </subcellularLocation>
</comment>
<dbReference type="CDD" id="cd06855">
    <property type="entry name" value="GT_GPT_euk"/>
    <property type="match status" value="1"/>
</dbReference>
<feature type="chain" id="PRO_5023022431" description="UDP-N-acetylglucosamine--dolichyl-phosphate N-acetylglucosaminephosphotransferase" evidence="21">
    <location>
        <begin position="27"/>
        <end position="614"/>
    </location>
</feature>
<evidence type="ECO:0000256" key="17">
    <source>
        <dbReference type="ARBA" id="ARBA00044717"/>
    </source>
</evidence>
<feature type="transmembrane region" description="Helical" evidence="20">
    <location>
        <begin position="243"/>
        <end position="268"/>
    </location>
</feature>
<evidence type="ECO:0000256" key="12">
    <source>
        <dbReference type="ARBA" id="ARBA00022842"/>
    </source>
</evidence>
<dbReference type="GO" id="GO:0046872">
    <property type="term" value="F:metal ion binding"/>
    <property type="evidence" value="ECO:0007669"/>
    <property type="project" value="UniProtKB-KW"/>
</dbReference>
<dbReference type="EMBL" id="OOIP01000003">
    <property type="protein sequence ID" value="SPO35914.1"/>
    <property type="molecule type" value="Genomic_DNA"/>
</dbReference>
<evidence type="ECO:0000256" key="20">
    <source>
        <dbReference type="SAM" id="Phobius"/>
    </source>
</evidence>
<keyword evidence="8 22" id="KW-0808">Transferase</keyword>